<comment type="caution">
    <text evidence="2">The sequence shown here is derived from an EMBL/GenBank/DDBJ whole genome shotgun (WGS) entry which is preliminary data.</text>
</comment>
<gene>
    <name evidence="2" type="ORF">S01H1_13562</name>
</gene>
<evidence type="ECO:0000256" key="1">
    <source>
        <dbReference type="SAM" id="Phobius"/>
    </source>
</evidence>
<feature type="transmembrane region" description="Helical" evidence="1">
    <location>
        <begin position="68"/>
        <end position="89"/>
    </location>
</feature>
<organism evidence="2">
    <name type="scientific">marine sediment metagenome</name>
    <dbReference type="NCBI Taxonomy" id="412755"/>
    <lineage>
        <taxon>unclassified sequences</taxon>
        <taxon>metagenomes</taxon>
        <taxon>ecological metagenomes</taxon>
    </lineage>
</organism>
<dbReference type="AlphaFoldDB" id="X0S750"/>
<keyword evidence="1" id="KW-0812">Transmembrane</keyword>
<feature type="transmembrane region" description="Helical" evidence="1">
    <location>
        <begin position="38"/>
        <end position="62"/>
    </location>
</feature>
<proteinExistence type="predicted"/>
<sequence>MEAQKSEGITGCDHECDSCALGHHAMPTGRGDLVGIKLVTAGVLTFLFPLMLAIAGVVFAGGGQTRQVAGAVIGLVIGVVLAAVTVRLFMKANRSPNNSDIKNCDIGEIEHFN</sequence>
<keyword evidence="1" id="KW-0472">Membrane</keyword>
<evidence type="ECO:0000313" key="2">
    <source>
        <dbReference type="EMBL" id="GAF76834.1"/>
    </source>
</evidence>
<evidence type="ECO:0008006" key="3">
    <source>
        <dbReference type="Google" id="ProtNLM"/>
    </source>
</evidence>
<dbReference type="EMBL" id="BARS01007001">
    <property type="protein sequence ID" value="GAF76834.1"/>
    <property type="molecule type" value="Genomic_DNA"/>
</dbReference>
<accession>X0S750</accession>
<keyword evidence="1" id="KW-1133">Transmembrane helix</keyword>
<protein>
    <recommendedName>
        <fullName evidence="3">Positive regulator of sigma(E), RseC/MucC</fullName>
    </recommendedName>
</protein>
<name>X0S750_9ZZZZ</name>
<reference evidence="2" key="1">
    <citation type="journal article" date="2014" name="Front. Microbiol.">
        <title>High frequency of phylogenetically diverse reductive dehalogenase-homologous genes in deep subseafloor sedimentary metagenomes.</title>
        <authorList>
            <person name="Kawai M."/>
            <person name="Futagami T."/>
            <person name="Toyoda A."/>
            <person name="Takaki Y."/>
            <person name="Nishi S."/>
            <person name="Hori S."/>
            <person name="Arai W."/>
            <person name="Tsubouchi T."/>
            <person name="Morono Y."/>
            <person name="Uchiyama I."/>
            <person name="Ito T."/>
            <person name="Fujiyama A."/>
            <person name="Inagaki F."/>
            <person name="Takami H."/>
        </authorList>
    </citation>
    <scope>NUCLEOTIDE SEQUENCE</scope>
    <source>
        <strain evidence="2">Expedition CK06-06</strain>
    </source>
</reference>